<dbReference type="SMART" id="SM00331">
    <property type="entry name" value="PP2C_SIG"/>
    <property type="match status" value="1"/>
</dbReference>
<dbReference type="InParanoid" id="A0A1B4XD51"/>
<dbReference type="AlphaFoldDB" id="A0A1B4XD51"/>
<protein>
    <recommendedName>
        <fullName evidence="1">PPM-type phosphatase domain-containing protein</fullName>
    </recommendedName>
</protein>
<evidence type="ECO:0000313" key="3">
    <source>
        <dbReference type="Proteomes" id="UP000243180"/>
    </source>
</evidence>
<evidence type="ECO:0000313" key="2">
    <source>
        <dbReference type="EMBL" id="BAV32743.1"/>
    </source>
</evidence>
<dbReference type="InterPro" id="IPR036457">
    <property type="entry name" value="PPM-type-like_dom_sf"/>
</dbReference>
<dbReference type="SUPFAM" id="SSF81606">
    <property type="entry name" value="PP2C-like"/>
    <property type="match status" value="1"/>
</dbReference>
<dbReference type="InterPro" id="IPR039248">
    <property type="entry name" value="Ptase_RsbX"/>
</dbReference>
<gene>
    <name evidence="2" type="ORF">SCL_0421</name>
</gene>
<keyword evidence="3" id="KW-1185">Reference proteome</keyword>
<dbReference type="KEGG" id="slim:SCL_0421"/>
<dbReference type="PANTHER" id="PTHR35801:SF1">
    <property type="entry name" value="PHOSPHOSERINE PHOSPHATASE RSBX"/>
    <property type="match status" value="1"/>
</dbReference>
<dbReference type="InterPro" id="IPR036890">
    <property type="entry name" value="HATPase_C_sf"/>
</dbReference>
<reference evidence="2 3" key="1">
    <citation type="submission" date="2015-05" db="EMBL/GenBank/DDBJ databases">
        <title>Complete genome sequence of a sulfur-oxidizing gammaproteobacterium strain HA5.</title>
        <authorList>
            <person name="Miura A."/>
            <person name="Kojima H."/>
            <person name="Fukui M."/>
        </authorList>
    </citation>
    <scope>NUCLEOTIDE SEQUENCE [LARGE SCALE GENOMIC DNA]</scope>
    <source>
        <strain evidence="2 3">HA5</strain>
    </source>
</reference>
<dbReference type="Gene3D" id="3.30.565.10">
    <property type="entry name" value="Histidine kinase-like ATPase, C-terminal domain"/>
    <property type="match status" value="1"/>
</dbReference>
<dbReference type="RefSeq" id="WP_096359537.1">
    <property type="nucleotide sequence ID" value="NZ_AP014879.1"/>
</dbReference>
<dbReference type="PANTHER" id="PTHR35801">
    <property type="entry name" value="PHOSPHOSERINE PHOSPHATASE RSBX"/>
    <property type="match status" value="1"/>
</dbReference>
<name>A0A1B4XD51_9GAMM</name>
<evidence type="ECO:0000259" key="1">
    <source>
        <dbReference type="SMART" id="SM00331"/>
    </source>
</evidence>
<sequence length="342" mass="37983">MKLLIEQGAKGDSGVVLLRSKLRAVSRRMGFGDLQREHMELVCNEMVTNQNKFAEGNGLVQIWEISDPAPALDLFAFDYGKGILNVSSAVQDGYTTAGTMGKGLGAIRRLSDDSEIYSLPAEHARNSDWHGTAVWSRFYREDRDPGYFHDLGSYTRAYLDSNFNGDLIQVRTGESKTRWLHMDGLGHGREAEEVVTGIGHFLDAETPVDGLMQRLSTRLQGTRGAVAMISEVDHATRTMTICGVGDMVAYLVSCGEKKAISFSPGVLGHTHRSLETFSYPFPDQALLITASDGLRRSMTLRSFPDLWRLHPQLIALVLGQVMGRQNDDRSVFTIRVNPNMRK</sequence>
<proteinExistence type="predicted"/>
<dbReference type="Proteomes" id="UP000243180">
    <property type="component" value="Chromosome"/>
</dbReference>
<dbReference type="OrthoDB" id="479131at2"/>
<dbReference type="Gene3D" id="3.60.40.10">
    <property type="entry name" value="PPM-type phosphatase domain"/>
    <property type="match status" value="1"/>
</dbReference>
<dbReference type="EMBL" id="AP014879">
    <property type="protein sequence ID" value="BAV32743.1"/>
    <property type="molecule type" value="Genomic_DNA"/>
</dbReference>
<organism evidence="2 3">
    <name type="scientific">Sulfuricaulis limicola</name>
    <dbReference type="NCBI Taxonomy" id="1620215"/>
    <lineage>
        <taxon>Bacteria</taxon>
        <taxon>Pseudomonadati</taxon>
        <taxon>Pseudomonadota</taxon>
        <taxon>Gammaproteobacteria</taxon>
        <taxon>Acidiferrobacterales</taxon>
        <taxon>Acidiferrobacteraceae</taxon>
        <taxon>Sulfuricaulis</taxon>
    </lineage>
</organism>
<dbReference type="InterPro" id="IPR001932">
    <property type="entry name" value="PPM-type_phosphatase-like_dom"/>
</dbReference>
<accession>A0A1B4XD51</accession>
<feature type="domain" description="PPM-type phosphatase" evidence="1">
    <location>
        <begin position="163"/>
        <end position="336"/>
    </location>
</feature>